<gene>
    <name evidence="1" type="ORF">G9399_07270</name>
</gene>
<accession>A0AAE7EGF9</accession>
<dbReference type="RefSeq" id="WP_173408908.1">
    <property type="nucleotide sequence ID" value="NZ_CP054160.3"/>
</dbReference>
<protein>
    <submittedName>
        <fullName evidence="1">DUF4225 domain-containing protein</fullName>
    </submittedName>
</protein>
<proteinExistence type="predicted"/>
<dbReference type="InterPro" id="IPR025320">
    <property type="entry name" value="DUF4225"/>
</dbReference>
<organism evidence="1 2">
    <name type="scientific">Serratia fonticola</name>
    <dbReference type="NCBI Taxonomy" id="47917"/>
    <lineage>
        <taxon>Bacteria</taxon>
        <taxon>Pseudomonadati</taxon>
        <taxon>Pseudomonadota</taxon>
        <taxon>Gammaproteobacteria</taxon>
        <taxon>Enterobacterales</taxon>
        <taxon>Yersiniaceae</taxon>
        <taxon>Serratia</taxon>
    </lineage>
</organism>
<name>A0AAE7EGF9_SERFO</name>
<sequence length="281" mass="32031">MGTTAIAHLKYDLDRHAVDLRRIATLASAYFMPDYQTRREYLREVEEFINNINRRFKNTFDINERMRLIYEMRAESELASQEYQILRQGNYTKYLITDIYEDQGVIKYAKIGWGVATGTGQAVGGALMANLGRKLHSRKLKGYGVILFAHGLNNAYESISPIIYEHEHKDSGFLRDIYRNGAGLVGLNQKYGDLAYSAVDFTITAYAGYRGLVLKNHGDRLATSALFEKPGTGMMFRNLKPDYRPKWDGKGTPMRIVMVGTSVVKAKILFFDGTYELNDEE</sequence>
<dbReference type="AlphaFoldDB" id="A0AAE7EGF9"/>
<dbReference type="EMBL" id="CP054160">
    <property type="protein sequence ID" value="QKJ58223.1"/>
    <property type="molecule type" value="Genomic_DNA"/>
</dbReference>
<evidence type="ECO:0000313" key="2">
    <source>
        <dbReference type="Proteomes" id="UP000503464"/>
    </source>
</evidence>
<reference evidence="2" key="1">
    <citation type="submission" date="2020-03" db="EMBL/GenBank/DDBJ databases">
        <title>Genome sequences of seven Enterobacteriaceae strains isolated from Canadian wastewater treatment facilities.</title>
        <authorList>
            <person name="Huang H."/>
            <person name="Chmara J.T."/>
            <person name="Duceppe M.-O."/>
        </authorList>
    </citation>
    <scope>NUCLEOTIDE SEQUENCE [LARGE SCALE GENOMIC DNA]</scope>
    <source>
        <strain evidence="2">Biosolid 3</strain>
    </source>
</reference>
<dbReference type="Proteomes" id="UP000503464">
    <property type="component" value="Chromosome"/>
</dbReference>
<dbReference type="Pfam" id="PF13988">
    <property type="entry name" value="DUF4225"/>
    <property type="match status" value="1"/>
</dbReference>
<evidence type="ECO:0000313" key="1">
    <source>
        <dbReference type="EMBL" id="QKJ58223.1"/>
    </source>
</evidence>